<dbReference type="InterPro" id="IPR051053">
    <property type="entry name" value="ECH/Chromodomain_protein"/>
</dbReference>
<keyword evidence="3" id="KW-1185">Reference proteome</keyword>
<sequence>MDYEQIIYERADGILTITLNRPDRMNAFTYRMRDELLDAFARAEGDDEIQSVIITGAGRSFCAGADLAGGESSFAGVDAEWRDGGGMVALAMYAFNKPIVAAFNGAAAGIGATLCLPADIRIASEHAKFGFVFTRRGIVLESCASWFLPRIVGIEQALRWSLSGRVFSAAEALAGRLISEVVPPGELLPRAREICGDLTEQTSAVSVALVRQMLWRMSATSHPMEAHRVESAMFSAMGSSPDAAEGVAAFLEKRPARFAMRASSDMPEAYPWWEEPRFTPLNDT</sequence>
<gene>
    <name evidence="2" type="ORF">FY036_17655</name>
</gene>
<evidence type="ECO:0000256" key="1">
    <source>
        <dbReference type="ARBA" id="ARBA00005254"/>
    </source>
</evidence>
<dbReference type="AlphaFoldDB" id="A0A5D4GS24"/>
<dbReference type="InterPro" id="IPR001753">
    <property type="entry name" value="Enoyl-CoA_hydra/iso"/>
</dbReference>
<dbReference type="PANTHER" id="PTHR43684">
    <property type="match status" value="1"/>
</dbReference>
<protein>
    <submittedName>
        <fullName evidence="2">Enoyl-CoA hydratase</fullName>
        <ecNumber evidence="2">4.2.1.17</ecNumber>
    </submittedName>
</protein>
<dbReference type="PANTHER" id="PTHR43684:SF4">
    <property type="entry name" value="ENOYL-COA HYDRATASE_ISOMERASE FAMILY PROTEIN (AFU_ORTHOLOGUE AFUA_1G01890)"/>
    <property type="match status" value="1"/>
</dbReference>
<dbReference type="InterPro" id="IPR014748">
    <property type="entry name" value="Enoyl-CoA_hydra_C"/>
</dbReference>
<name>A0A5D4GS24_9HYPH</name>
<dbReference type="InterPro" id="IPR029045">
    <property type="entry name" value="ClpP/crotonase-like_dom_sf"/>
</dbReference>
<proteinExistence type="inferred from homology"/>
<evidence type="ECO:0000313" key="2">
    <source>
        <dbReference type="EMBL" id="TYR30539.1"/>
    </source>
</evidence>
<dbReference type="Proteomes" id="UP000323258">
    <property type="component" value="Unassembled WGS sequence"/>
</dbReference>
<reference evidence="2 3" key="1">
    <citation type="submission" date="2019-08" db="EMBL/GenBank/DDBJ databases">
        <authorList>
            <person name="Seo Y.L."/>
        </authorList>
    </citation>
    <scope>NUCLEOTIDE SEQUENCE [LARGE SCALE GENOMIC DNA]</scope>
    <source>
        <strain evidence="2 3">MaA-C15</strain>
    </source>
</reference>
<dbReference type="Gene3D" id="3.90.226.10">
    <property type="entry name" value="2-enoyl-CoA Hydratase, Chain A, domain 1"/>
    <property type="match status" value="1"/>
</dbReference>
<comment type="similarity">
    <text evidence="1">Belongs to the enoyl-CoA hydratase/isomerase family.</text>
</comment>
<dbReference type="EC" id="4.2.1.17" evidence="2"/>
<dbReference type="CDD" id="cd06558">
    <property type="entry name" value="crotonase-like"/>
    <property type="match status" value="1"/>
</dbReference>
<comment type="caution">
    <text evidence="2">The sequence shown here is derived from an EMBL/GenBank/DDBJ whole genome shotgun (WGS) entry which is preliminary data.</text>
</comment>
<dbReference type="EMBL" id="VSZS01000066">
    <property type="protein sequence ID" value="TYR30539.1"/>
    <property type="molecule type" value="Genomic_DNA"/>
</dbReference>
<organism evidence="2 3">
    <name type="scientific">Neoaquamicrobium microcysteis</name>
    <dbReference type="NCBI Taxonomy" id="2682781"/>
    <lineage>
        <taxon>Bacteria</taxon>
        <taxon>Pseudomonadati</taxon>
        <taxon>Pseudomonadota</taxon>
        <taxon>Alphaproteobacteria</taxon>
        <taxon>Hyphomicrobiales</taxon>
        <taxon>Phyllobacteriaceae</taxon>
        <taxon>Neoaquamicrobium</taxon>
    </lineage>
</organism>
<dbReference type="OrthoDB" id="9777711at2"/>
<dbReference type="NCBIfam" id="NF006109">
    <property type="entry name" value="PRK08260.1"/>
    <property type="match status" value="1"/>
</dbReference>
<evidence type="ECO:0000313" key="3">
    <source>
        <dbReference type="Proteomes" id="UP000323258"/>
    </source>
</evidence>
<dbReference type="Pfam" id="PF00378">
    <property type="entry name" value="ECH_1"/>
    <property type="match status" value="1"/>
</dbReference>
<dbReference type="Gene3D" id="1.10.12.10">
    <property type="entry name" value="Lyase 2-enoyl-coa Hydratase, Chain A, domain 2"/>
    <property type="match status" value="1"/>
</dbReference>
<keyword evidence="2" id="KW-0456">Lyase</keyword>
<accession>A0A5D4GS24</accession>
<reference evidence="2 3" key="2">
    <citation type="submission" date="2019-09" db="EMBL/GenBank/DDBJ databases">
        <title>Mesorhizobium sp. MaA-C15 isolated from Microcystis aeruginosa.</title>
        <authorList>
            <person name="Jeong S.E."/>
            <person name="Jin H.M."/>
            <person name="Jeon C.O."/>
        </authorList>
    </citation>
    <scope>NUCLEOTIDE SEQUENCE [LARGE SCALE GENOMIC DNA]</scope>
    <source>
        <strain evidence="2 3">MaA-C15</strain>
    </source>
</reference>
<dbReference type="RefSeq" id="WP_148916076.1">
    <property type="nucleotide sequence ID" value="NZ_VSZS01000066.1"/>
</dbReference>
<dbReference type="SUPFAM" id="SSF52096">
    <property type="entry name" value="ClpP/crotonase"/>
    <property type="match status" value="1"/>
</dbReference>
<dbReference type="GO" id="GO:0004300">
    <property type="term" value="F:enoyl-CoA hydratase activity"/>
    <property type="evidence" value="ECO:0007669"/>
    <property type="project" value="UniProtKB-EC"/>
</dbReference>